<reference evidence="3" key="1">
    <citation type="journal article" date="2019" name="Int. J. Syst. Evol. Microbiol.">
        <title>The Global Catalogue of Microorganisms (GCM) 10K type strain sequencing project: providing services to taxonomists for standard genome sequencing and annotation.</title>
        <authorList>
            <consortium name="The Broad Institute Genomics Platform"/>
            <consortium name="The Broad Institute Genome Sequencing Center for Infectious Disease"/>
            <person name="Wu L."/>
            <person name="Ma J."/>
        </authorList>
    </citation>
    <scope>NUCLEOTIDE SEQUENCE [LARGE SCALE GENOMIC DNA]</scope>
    <source>
        <strain evidence="3">CGMCC 1.12477</strain>
    </source>
</reference>
<protein>
    <submittedName>
        <fullName evidence="2">Uncharacterized protein</fullName>
    </submittedName>
</protein>
<dbReference type="EMBL" id="JBHUGD010000001">
    <property type="protein sequence ID" value="MFD1945226.1"/>
    <property type="molecule type" value="Genomic_DNA"/>
</dbReference>
<accession>A0ABW4THV6</accession>
<keyword evidence="3" id="KW-1185">Reference proteome</keyword>
<keyword evidence="1" id="KW-1133">Transmembrane helix</keyword>
<evidence type="ECO:0000313" key="3">
    <source>
        <dbReference type="Proteomes" id="UP001597351"/>
    </source>
</evidence>
<sequence length="392" mass="41340">MAAPSAELTAHDWSTRADLLEEQCRRVEAIEDEAVSLRRTAAWAGWVVLLVLSVPVGLTLREESAGLDLLGPAVAGVLVAAAAIGLLRHHVRSRRVLADLRTWSVVDRVPRWRGLPPGQIDPALLTAHDARDDSRLPEVARDARRRAQERIYQGRVFAVAAVLGLVSPLGLLPLGSFGAADGDPVVIGLAVASSAVGLGAVASGWSTLWQVMRARQRELNRASLEEEVYLARFRVLHGGERPDDLGSVPLAARVVAPTAVVALLGVLAWRVGDASSLALAVSGVVVALVVLVLVLAVLRQRRPHVVSLLAPGGGLLERPDKPVTVGREEGDVVLRGGGETVRLAGHEVVSVERVRLAFALAPPAVLVVTSGDPVVVAGRGVDGLLEARARTT</sequence>
<proteinExistence type="predicted"/>
<comment type="caution">
    <text evidence="2">The sequence shown here is derived from an EMBL/GenBank/DDBJ whole genome shotgun (WGS) entry which is preliminary data.</text>
</comment>
<dbReference type="RefSeq" id="WP_343915882.1">
    <property type="nucleotide sequence ID" value="NZ_BAAAJT010000002.1"/>
</dbReference>
<dbReference type="Proteomes" id="UP001597351">
    <property type="component" value="Unassembled WGS sequence"/>
</dbReference>
<keyword evidence="1" id="KW-0472">Membrane</keyword>
<feature type="transmembrane region" description="Helical" evidence="1">
    <location>
        <begin position="40"/>
        <end position="58"/>
    </location>
</feature>
<organism evidence="2 3">
    <name type="scientific">Nocardioides aestuarii</name>
    <dbReference type="NCBI Taxonomy" id="252231"/>
    <lineage>
        <taxon>Bacteria</taxon>
        <taxon>Bacillati</taxon>
        <taxon>Actinomycetota</taxon>
        <taxon>Actinomycetes</taxon>
        <taxon>Propionibacteriales</taxon>
        <taxon>Nocardioidaceae</taxon>
        <taxon>Nocardioides</taxon>
    </lineage>
</organism>
<keyword evidence="1" id="KW-0812">Transmembrane</keyword>
<evidence type="ECO:0000313" key="2">
    <source>
        <dbReference type="EMBL" id="MFD1945226.1"/>
    </source>
</evidence>
<feature type="transmembrane region" description="Helical" evidence="1">
    <location>
        <begin position="250"/>
        <end position="271"/>
    </location>
</feature>
<name>A0ABW4THV6_9ACTN</name>
<feature type="transmembrane region" description="Helical" evidence="1">
    <location>
        <begin position="70"/>
        <end position="87"/>
    </location>
</feature>
<gene>
    <name evidence="2" type="ORF">ACFSDE_00335</name>
</gene>
<feature type="transmembrane region" description="Helical" evidence="1">
    <location>
        <begin position="277"/>
        <end position="298"/>
    </location>
</feature>
<feature type="transmembrane region" description="Helical" evidence="1">
    <location>
        <begin position="154"/>
        <end position="174"/>
    </location>
</feature>
<feature type="transmembrane region" description="Helical" evidence="1">
    <location>
        <begin position="186"/>
        <end position="211"/>
    </location>
</feature>
<evidence type="ECO:0000256" key="1">
    <source>
        <dbReference type="SAM" id="Phobius"/>
    </source>
</evidence>